<keyword evidence="6" id="KW-0560">Oxidoreductase</keyword>
<dbReference type="InterPro" id="IPR051395">
    <property type="entry name" value="Cytochrome_c_Peroxidase/MauG"/>
</dbReference>
<evidence type="ECO:0000256" key="7">
    <source>
        <dbReference type="ARBA" id="ARBA00023004"/>
    </source>
</evidence>
<dbReference type="PIRSF" id="PIRSF000294">
    <property type="entry name" value="Cytochrome-c_peroxidase"/>
    <property type="match status" value="1"/>
</dbReference>
<gene>
    <name evidence="11" type="ORF">SAMN06273572_10795</name>
</gene>
<dbReference type="OrthoDB" id="9805202at2"/>
<dbReference type="SUPFAM" id="SSF46626">
    <property type="entry name" value="Cytochrome c"/>
    <property type="match status" value="2"/>
</dbReference>
<proteinExistence type="predicted"/>
<dbReference type="GO" id="GO:0009055">
    <property type="term" value="F:electron transfer activity"/>
    <property type="evidence" value="ECO:0007669"/>
    <property type="project" value="InterPro"/>
</dbReference>
<dbReference type="InterPro" id="IPR036909">
    <property type="entry name" value="Cyt_c-like_dom_sf"/>
</dbReference>
<evidence type="ECO:0000256" key="6">
    <source>
        <dbReference type="ARBA" id="ARBA00023002"/>
    </source>
</evidence>
<keyword evidence="5" id="KW-0574">Periplasm</keyword>
<evidence type="ECO:0000259" key="10">
    <source>
        <dbReference type="PROSITE" id="PS51007"/>
    </source>
</evidence>
<keyword evidence="7 8" id="KW-0408">Iron</keyword>
<keyword evidence="4 9" id="KW-0732">Signal</keyword>
<name>A0A2C9CUS8_9RHOB</name>
<evidence type="ECO:0000256" key="4">
    <source>
        <dbReference type="ARBA" id="ARBA00022729"/>
    </source>
</evidence>
<dbReference type="GO" id="GO:0020037">
    <property type="term" value="F:heme binding"/>
    <property type="evidence" value="ECO:0007669"/>
    <property type="project" value="InterPro"/>
</dbReference>
<dbReference type="AlphaFoldDB" id="A0A2C9CUS8"/>
<organism evidence="11 12">
    <name type="scientific">Pontivivens marinum</name>
    <dbReference type="NCBI Taxonomy" id="1690039"/>
    <lineage>
        <taxon>Bacteria</taxon>
        <taxon>Pseudomonadati</taxon>
        <taxon>Pseudomonadota</taxon>
        <taxon>Alphaproteobacteria</taxon>
        <taxon>Rhodobacterales</taxon>
        <taxon>Paracoccaceae</taxon>
        <taxon>Pontivivens</taxon>
    </lineage>
</organism>
<feature type="domain" description="Cytochrome c" evidence="10">
    <location>
        <begin position="250"/>
        <end position="404"/>
    </location>
</feature>
<reference evidence="12" key="1">
    <citation type="submission" date="2017-09" db="EMBL/GenBank/DDBJ databases">
        <authorList>
            <person name="Varghese N."/>
            <person name="Submissions S."/>
        </authorList>
    </citation>
    <scope>NUCLEOTIDE SEQUENCE [LARGE SCALE GENOMIC DNA]</scope>
    <source>
        <strain evidence="12">C7</strain>
    </source>
</reference>
<dbReference type="Gene3D" id="1.10.760.10">
    <property type="entry name" value="Cytochrome c-like domain"/>
    <property type="match status" value="2"/>
</dbReference>
<evidence type="ECO:0000256" key="5">
    <source>
        <dbReference type="ARBA" id="ARBA00022764"/>
    </source>
</evidence>
<dbReference type="PROSITE" id="PS51007">
    <property type="entry name" value="CYTC"/>
    <property type="match status" value="1"/>
</dbReference>
<dbReference type="GO" id="GO:0004130">
    <property type="term" value="F:cytochrome-c peroxidase activity"/>
    <property type="evidence" value="ECO:0007669"/>
    <property type="project" value="TreeGrafter"/>
</dbReference>
<evidence type="ECO:0000256" key="1">
    <source>
        <dbReference type="ARBA" id="ARBA00004418"/>
    </source>
</evidence>
<dbReference type="GO" id="GO:0046872">
    <property type="term" value="F:metal ion binding"/>
    <property type="evidence" value="ECO:0007669"/>
    <property type="project" value="UniProtKB-KW"/>
</dbReference>
<sequence length="427" mass="45749">MKRYLLLSLFAAPAIAQDFAPLIDADYVTVDPAIVEIGRDLFWDPILSGNQNISCATCHHPRFGTADGLSLGVGEGGVGLGPDRHITGENTPEQRIPRNAPALFNLGAREFTVLFHDGRLEQDDTRPSGIRSPIEDDMVSGFSGVLSAQTMFPVLSADEMAGHYSENEISRAVRQGIITGQGGAWSLLTARVAALPAYADRFDAALPELAERPLDFTDISNAIAAFMAWEWRADDSPFDQFLRGEVELSAQADAGRQLFYGQAGCADCHAGPLQTDHAFHAIGMPQFGPGKAARFENHNRDEGRSRVTGDLADMFAFRTPSLRNVTATAPYGHNGAFATLEGVVRHHLGAQGWDQTQVVLPDGFDDHFDTDADAAIITDASALTPIALGDAEVAQILAFLGALTDRGSIDGRLGIPDSVPSGLPIDR</sequence>
<evidence type="ECO:0000256" key="9">
    <source>
        <dbReference type="SAM" id="SignalP"/>
    </source>
</evidence>
<dbReference type="GO" id="GO:0030313">
    <property type="term" value="C:cell envelope"/>
    <property type="evidence" value="ECO:0007669"/>
    <property type="project" value="UniProtKB-SubCell"/>
</dbReference>
<evidence type="ECO:0000256" key="8">
    <source>
        <dbReference type="PROSITE-ProRule" id="PRU00433"/>
    </source>
</evidence>
<comment type="subcellular location">
    <subcellularLocation>
        <location evidence="1">Periplasm</location>
    </subcellularLocation>
</comment>
<evidence type="ECO:0000256" key="3">
    <source>
        <dbReference type="ARBA" id="ARBA00022723"/>
    </source>
</evidence>
<keyword evidence="12" id="KW-1185">Reference proteome</keyword>
<keyword evidence="2 8" id="KW-0349">Heme</keyword>
<keyword evidence="11" id="KW-0575">Peroxidase</keyword>
<dbReference type="InterPro" id="IPR026259">
    <property type="entry name" value="MauG/Cytc_peroxidase"/>
</dbReference>
<feature type="chain" id="PRO_5012858421" evidence="9">
    <location>
        <begin position="17"/>
        <end position="427"/>
    </location>
</feature>
<accession>A0A2C9CUS8</accession>
<evidence type="ECO:0000313" key="11">
    <source>
        <dbReference type="EMBL" id="SOH95074.1"/>
    </source>
</evidence>
<evidence type="ECO:0000256" key="2">
    <source>
        <dbReference type="ARBA" id="ARBA00022617"/>
    </source>
</evidence>
<evidence type="ECO:0000313" key="12">
    <source>
        <dbReference type="Proteomes" id="UP000220034"/>
    </source>
</evidence>
<dbReference type="EMBL" id="OCTN01000007">
    <property type="protein sequence ID" value="SOH95074.1"/>
    <property type="molecule type" value="Genomic_DNA"/>
</dbReference>
<dbReference type="Proteomes" id="UP000220034">
    <property type="component" value="Unassembled WGS sequence"/>
</dbReference>
<dbReference type="InterPro" id="IPR009056">
    <property type="entry name" value="Cyt_c-like_dom"/>
</dbReference>
<dbReference type="PANTHER" id="PTHR30600">
    <property type="entry name" value="CYTOCHROME C PEROXIDASE-RELATED"/>
    <property type="match status" value="1"/>
</dbReference>
<protein>
    <submittedName>
        <fullName evidence="11">Cytochrome c peroxidase</fullName>
    </submittedName>
</protein>
<feature type="signal peptide" evidence="9">
    <location>
        <begin position="1"/>
        <end position="16"/>
    </location>
</feature>
<dbReference type="InterPro" id="IPR004852">
    <property type="entry name" value="Di-haem_cyt_c_peroxidsae"/>
</dbReference>
<dbReference type="RefSeq" id="WP_097931238.1">
    <property type="nucleotide sequence ID" value="NZ_OCTN01000007.1"/>
</dbReference>
<keyword evidence="3 8" id="KW-0479">Metal-binding</keyword>
<dbReference type="Pfam" id="PF03150">
    <property type="entry name" value="CCP_MauG"/>
    <property type="match status" value="1"/>
</dbReference>